<dbReference type="EMBL" id="CM047910">
    <property type="protein sequence ID" value="KAJ0075285.1"/>
    <property type="molecule type" value="Genomic_DNA"/>
</dbReference>
<evidence type="ECO:0000313" key="1">
    <source>
        <dbReference type="EMBL" id="KAJ0075285.1"/>
    </source>
</evidence>
<evidence type="ECO:0000313" key="2">
    <source>
        <dbReference type="Proteomes" id="UP001164250"/>
    </source>
</evidence>
<gene>
    <name evidence="1" type="ORF">Patl1_34951</name>
</gene>
<dbReference type="Proteomes" id="UP001164250">
    <property type="component" value="Chromosome 15"/>
</dbReference>
<reference evidence="2" key="1">
    <citation type="journal article" date="2023" name="G3 (Bethesda)">
        <title>Genome assembly and association tests identify interacting loci associated with vigor, precocity, and sex in interspecific pistachio rootstocks.</title>
        <authorList>
            <person name="Palmer W."/>
            <person name="Jacygrad E."/>
            <person name="Sagayaradj S."/>
            <person name="Cavanaugh K."/>
            <person name="Han R."/>
            <person name="Bertier L."/>
            <person name="Beede B."/>
            <person name="Kafkas S."/>
            <person name="Golino D."/>
            <person name="Preece J."/>
            <person name="Michelmore R."/>
        </authorList>
    </citation>
    <scope>NUCLEOTIDE SEQUENCE [LARGE SCALE GENOMIC DNA]</scope>
</reference>
<comment type="caution">
    <text evidence="1">The sequence shown here is derived from an EMBL/GenBank/DDBJ whole genome shotgun (WGS) entry which is preliminary data.</text>
</comment>
<sequence length="158" mass="17309">MIGAACESAEKVLADTRKAYILGTRQGPQNLPSLDKSQAAKIQEQENLLRAAVNNGEGLRMLGDQRQMTPALPVHLVDLLSTGDGVHNISDTSGMYMKGTPPLSSNNIISQGNLLQVTYWLSLGCSLVEHIGFLFEFYLQLHALILLWHASLCQTIVY</sequence>
<accession>A0ACC0ZTX4</accession>
<keyword evidence="2" id="KW-1185">Reference proteome</keyword>
<proteinExistence type="predicted"/>
<name>A0ACC0ZTX4_9ROSI</name>
<organism evidence="1 2">
    <name type="scientific">Pistacia atlantica</name>
    <dbReference type="NCBI Taxonomy" id="434234"/>
    <lineage>
        <taxon>Eukaryota</taxon>
        <taxon>Viridiplantae</taxon>
        <taxon>Streptophyta</taxon>
        <taxon>Embryophyta</taxon>
        <taxon>Tracheophyta</taxon>
        <taxon>Spermatophyta</taxon>
        <taxon>Magnoliopsida</taxon>
        <taxon>eudicotyledons</taxon>
        <taxon>Gunneridae</taxon>
        <taxon>Pentapetalae</taxon>
        <taxon>rosids</taxon>
        <taxon>malvids</taxon>
        <taxon>Sapindales</taxon>
        <taxon>Anacardiaceae</taxon>
        <taxon>Pistacia</taxon>
    </lineage>
</organism>
<protein>
    <submittedName>
        <fullName evidence="1">Uncharacterized protein</fullName>
    </submittedName>
</protein>